<keyword evidence="14" id="KW-1185">Reference proteome</keyword>
<evidence type="ECO:0000256" key="1">
    <source>
        <dbReference type="ARBA" id="ARBA00001928"/>
    </source>
</evidence>
<comment type="pathway">
    <text evidence="11">Phospholipid metabolism; phosphatidylethanolamine biosynthesis.</text>
</comment>
<dbReference type="PANTHER" id="PTHR10067">
    <property type="entry name" value="PHOSPHATIDYLSERINE DECARBOXYLASE"/>
    <property type="match status" value="1"/>
</dbReference>
<evidence type="ECO:0000256" key="7">
    <source>
        <dbReference type="ARBA" id="ARBA00023209"/>
    </source>
</evidence>
<evidence type="ECO:0000256" key="6">
    <source>
        <dbReference type="ARBA" id="ARBA00023098"/>
    </source>
</evidence>
<dbReference type="EMBL" id="ML145262">
    <property type="protein sequence ID" value="TBU52189.1"/>
    <property type="molecule type" value="Genomic_DNA"/>
</dbReference>
<protein>
    <recommendedName>
        <fullName evidence="3">phosphatidylserine decarboxylase</fullName>
        <ecNumber evidence="3">4.1.1.65</ecNumber>
    </recommendedName>
</protein>
<evidence type="ECO:0000313" key="14">
    <source>
        <dbReference type="Proteomes" id="UP000292082"/>
    </source>
</evidence>
<evidence type="ECO:0000256" key="12">
    <source>
        <dbReference type="SAM" id="MobiDB-lite"/>
    </source>
</evidence>
<feature type="compositionally biased region" description="Polar residues" evidence="12">
    <location>
        <begin position="1"/>
        <end position="13"/>
    </location>
</feature>
<keyword evidence="7" id="KW-0594">Phospholipid biosynthesis</keyword>
<evidence type="ECO:0000256" key="2">
    <source>
        <dbReference type="ARBA" id="ARBA00005189"/>
    </source>
</evidence>
<keyword evidence="8" id="KW-0456">Lyase</keyword>
<dbReference type="GO" id="GO:0004609">
    <property type="term" value="F:phosphatidylserine decarboxylase activity"/>
    <property type="evidence" value="ECO:0007669"/>
    <property type="project" value="UniProtKB-EC"/>
</dbReference>
<evidence type="ECO:0000256" key="3">
    <source>
        <dbReference type="ARBA" id="ARBA00012243"/>
    </source>
</evidence>
<dbReference type="Pfam" id="PF02666">
    <property type="entry name" value="PS_Dcarbxylase"/>
    <property type="match status" value="1"/>
</dbReference>
<dbReference type="NCBIfam" id="TIGR00163">
    <property type="entry name" value="PS_decarb"/>
    <property type="match status" value="1"/>
</dbReference>
<keyword evidence="10" id="KW-0670">Pyruvate</keyword>
<dbReference type="InterPro" id="IPR003817">
    <property type="entry name" value="PS_Dcarbxylase"/>
</dbReference>
<comment type="cofactor">
    <cofactor evidence="1">
        <name>pyruvate</name>
        <dbReference type="ChEBI" id="CHEBI:15361"/>
    </cofactor>
</comment>
<dbReference type="EC" id="4.1.1.65" evidence="3"/>
<dbReference type="InterPro" id="IPR033177">
    <property type="entry name" value="PSD-B"/>
</dbReference>
<reference evidence="13 14" key="1">
    <citation type="submission" date="2019-01" db="EMBL/GenBank/DDBJ databases">
        <title>Draft genome sequences of three monokaryotic isolates of the white-rot basidiomycete fungus Dichomitus squalens.</title>
        <authorList>
            <consortium name="DOE Joint Genome Institute"/>
            <person name="Lopez S.C."/>
            <person name="Andreopoulos B."/>
            <person name="Pangilinan J."/>
            <person name="Lipzen A."/>
            <person name="Riley R."/>
            <person name="Ahrendt S."/>
            <person name="Ng V."/>
            <person name="Barry K."/>
            <person name="Daum C."/>
            <person name="Grigoriev I.V."/>
            <person name="Hilden K.S."/>
            <person name="Makela M.R."/>
            <person name="de Vries R.P."/>
        </authorList>
    </citation>
    <scope>NUCLEOTIDE SEQUENCE [LARGE SCALE GENOMIC DNA]</scope>
    <source>
        <strain evidence="13 14">CBS 464.89</strain>
    </source>
</reference>
<keyword evidence="9" id="KW-1208">Phospholipid metabolism</keyword>
<dbReference type="AlphaFoldDB" id="A0A4Q9PBU0"/>
<organism evidence="13 14">
    <name type="scientific">Dichomitus squalens</name>
    <dbReference type="NCBI Taxonomy" id="114155"/>
    <lineage>
        <taxon>Eukaryota</taxon>
        <taxon>Fungi</taxon>
        <taxon>Dikarya</taxon>
        <taxon>Basidiomycota</taxon>
        <taxon>Agaricomycotina</taxon>
        <taxon>Agaricomycetes</taxon>
        <taxon>Polyporales</taxon>
        <taxon>Polyporaceae</taxon>
        <taxon>Dichomitus</taxon>
    </lineage>
</organism>
<evidence type="ECO:0000256" key="11">
    <source>
        <dbReference type="ARBA" id="ARBA00024326"/>
    </source>
</evidence>
<evidence type="ECO:0000256" key="9">
    <source>
        <dbReference type="ARBA" id="ARBA00023264"/>
    </source>
</evidence>
<dbReference type="PANTHER" id="PTHR10067:SF17">
    <property type="entry name" value="PHOSPHATIDYLSERINE DECARBOXYLASE PROENZYME 2"/>
    <property type="match status" value="1"/>
</dbReference>
<comment type="pathway">
    <text evidence="2">Lipid metabolism.</text>
</comment>
<gene>
    <name evidence="13" type="ORF">BD310DRAFT_1043180</name>
</gene>
<keyword evidence="6" id="KW-0443">Lipid metabolism</keyword>
<feature type="region of interest" description="Disordered" evidence="12">
    <location>
        <begin position="1"/>
        <end position="26"/>
    </location>
</feature>
<dbReference type="UniPathway" id="UPA00558"/>
<dbReference type="Proteomes" id="UP000292082">
    <property type="component" value="Unassembled WGS sequence"/>
</dbReference>
<dbReference type="GO" id="GO:0006646">
    <property type="term" value="P:phosphatidylethanolamine biosynthetic process"/>
    <property type="evidence" value="ECO:0007669"/>
    <property type="project" value="UniProtKB-UniPathway"/>
</dbReference>
<keyword evidence="4" id="KW-0444">Lipid biosynthesis</keyword>
<sequence length="437" mass="47486">MAHISAETTQSKPIETISPDSLPEVQDPNQVADALDKLVDHSEEHADVKQSIHAPFHQLYNIPLIHKLIPGLEKLANEYHVGNFVIVRSTGEKIFESMPIYPRLGMHLMFYGGTQIKLLHNRSVEAVLKDLSLRQGKVYDSPESVKSIPSFVNTYSIGLDELEQPDITKYKCFNDFFYRNLKPGARPVQNADDPLGFCSPADSRVTVYPTVDAAKQFWIKGSKFSIASLLGVEPGSEKARMFEGGSVGIFRLAPQDYHRFHSPIDGVLGDVTDIPGQYYTVNPQAVNEPGFDVFTDNKRSVLYMTHTQSNAPVAFVAIGAMLVGSIAWTAGKGTTVKRVDELGYFAYGGSTVVILFPKGVIKFDDDLLKNSDVPIETLLKAGESIGQSVMPTAGFSAANVLRGGDITQNEASSGAEAGAAAGGWDVWGTVGSKCNVL</sequence>
<evidence type="ECO:0000256" key="10">
    <source>
        <dbReference type="ARBA" id="ARBA00023317"/>
    </source>
</evidence>
<proteinExistence type="predicted"/>
<name>A0A4Q9PBU0_9APHY</name>
<accession>A0A4Q9PBU0</accession>
<evidence type="ECO:0000256" key="4">
    <source>
        <dbReference type="ARBA" id="ARBA00022516"/>
    </source>
</evidence>
<dbReference type="STRING" id="114155.A0A4Q9PBU0"/>
<evidence type="ECO:0000256" key="5">
    <source>
        <dbReference type="ARBA" id="ARBA00022793"/>
    </source>
</evidence>
<keyword evidence="5" id="KW-0210">Decarboxylase</keyword>
<evidence type="ECO:0000313" key="13">
    <source>
        <dbReference type="EMBL" id="TBU52189.1"/>
    </source>
</evidence>
<evidence type="ECO:0000256" key="8">
    <source>
        <dbReference type="ARBA" id="ARBA00023239"/>
    </source>
</evidence>